<name>A0A4W3GGD0_CALMI</name>
<organism evidence="1 2">
    <name type="scientific">Callorhinchus milii</name>
    <name type="common">Ghost shark</name>
    <dbReference type="NCBI Taxonomy" id="7868"/>
    <lineage>
        <taxon>Eukaryota</taxon>
        <taxon>Metazoa</taxon>
        <taxon>Chordata</taxon>
        <taxon>Craniata</taxon>
        <taxon>Vertebrata</taxon>
        <taxon>Chondrichthyes</taxon>
        <taxon>Holocephali</taxon>
        <taxon>Chimaeriformes</taxon>
        <taxon>Callorhinchidae</taxon>
        <taxon>Callorhinchus</taxon>
    </lineage>
</organism>
<accession>A0A4W3GGD0</accession>
<dbReference type="Ensembl" id="ENSCMIT00000002543.1">
    <property type="protein sequence ID" value="ENSCMIP00000002456.1"/>
    <property type="gene ID" value="ENSCMIG00000001461.1"/>
</dbReference>
<evidence type="ECO:0000313" key="2">
    <source>
        <dbReference type="Proteomes" id="UP000314986"/>
    </source>
</evidence>
<dbReference type="InParanoid" id="A0A4W3GGD0"/>
<dbReference type="STRING" id="7868.ENSCMIP00000002456"/>
<dbReference type="GeneTree" id="ENSGT00900000142661"/>
<reference evidence="1" key="5">
    <citation type="submission" date="2025-09" db="UniProtKB">
        <authorList>
            <consortium name="Ensembl"/>
        </authorList>
    </citation>
    <scope>IDENTIFICATION</scope>
</reference>
<reference evidence="2" key="2">
    <citation type="journal article" date="2007" name="PLoS Biol.">
        <title>Survey sequencing and comparative analysis of the elephant shark (Callorhinchus milii) genome.</title>
        <authorList>
            <person name="Venkatesh B."/>
            <person name="Kirkness E.F."/>
            <person name="Loh Y.H."/>
            <person name="Halpern A.L."/>
            <person name="Lee A.P."/>
            <person name="Johnson J."/>
            <person name="Dandona N."/>
            <person name="Viswanathan L.D."/>
            <person name="Tay A."/>
            <person name="Venter J.C."/>
            <person name="Strausberg R.L."/>
            <person name="Brenner S."/>
        </authorList>
    </citation>
    <scope>NUCLEOTIDE SEQUENCE [LARGE SCALE GENOMIC DNA]</scope>
</reference>
<dbReference type="AlphaFoldDB" id="A0A4W3GGD0"/>
<evidence type="ECO:0000313" key="1">
    <source>
        <dbReference type="Ensembl" id="ENSCMIP00000002456.1"/>
    </source>
</evidence>
<keyword evidence="2" id="KW-1185">Reference proteome</keyword>
<reference evidence="1" key="4">
    <citation type="submission" date="2025-08" db="UniProtKB">
        <authorList>
            <consortium name="Ensembl"/>
        </authorList>
    </citation>
    <scope>IDENTIFICATION</scope>
</reference>
<reference evidence="2" key="3">
    <citation type="journal article" date="2014" name="Nature">
        <title>Elephant shark genome provides unique insights into gnathostome evolution.</title>
        <authorList>
            <consortium name="International Elephant Shark Genome Sequencing Consortium"/>
            <person name="Venkatesh B."/>
            <person name="Lee A.P."/>
            <person name="Ravi V."/>
            <person name="Maurya A.K."/>
            <person name="Lian M.M."/>
            <person name="Swann J.B."/>
            <person name="Ohta Y."/>
            <person name="Flajnik M.F."/>
            <person name="Sutoh Y."/>
            <person name="Kasahara M."/>
            <person name="Hoon S."/>
            <person name="Gangu V."/>
            <person name="Roy S.W."/>
            <person name="Irimia M."/>
            <person name="Korzh V."/>
            <person name="Kondrychyn I."/>
            <person name="Lim Z.W."/>
            <person name="Tay B.H."/>
            <person name="Tohari S."/>
            <person name="Kong K.W."/>
            <person name="Ho S."/>
            <person name="Lorente-Galdos B."/>
            <person name="Quilez J."/>
            <person name="Marques-Bonet T."/>
            <person name="Raney B.J."/>
            <person name="Ingham P.W."/>
            <person name="Tay A."/>
            <person name="Hillier L.W."/>
            <person name="Minx P."/>
            <person name="Boehm T."/>
            <person name="Wilson R.K."/>
            <person name="Brenner S."/>
            <person name="Warren W.C."/>
        </authorList>
    </citation>
    <scope>NUCLEOTIDE SEQUENCE [LARGE SCALE GENOMIC DNA]</scope>
</reference>
<proteinExistence type="predicted"/>
<dbReference type="Proteomes" id="UP000314986">
    <property type="component" value="Unassembled WGS sequence"/>
</dbReference>
<reference evidence="2" key="1">
    <citation type="journal article" date="2006" name="Science">
        <title>Ancient noncoding elements conserved in the human genome.</title>
        <authorList>
            <person name="Venkatesh B."/>
            <person name="Kirkness E.F."/>
            <person name="Loh Y.H."/>
            <person name="Halpern A.L."/>
            <person name="Lee A.P."/>
            <person name="Johnson J."/>
            <person name="Dandona N."/>
            <person name="Viswanathan L.D."/>
            <person name="Tay A."/>
            <person name="Venter J.C."/>
            <person name="Strausberg R.L."/>
            <person name="Brenner S."/>
        </authorList>
    </citation>
    <scope>NUCLEOTIDE SEQUENCE [LARGE SCALE GENOMIC DNA]</scope>
</reference>
<sequence>SLYTRLLGPSAAADILQLSSSLPLQSRGRARLLVGNDDVHIIARSDDDLLDDFFHDQTAATSQAGTLSSIPTALTRWTEECKVLDAESMHDCVAGKCRMWGQSIPPSLPRSLSLSHSLRDAAPCDGRCKRVV</sequence>
<protein>
    <submittedName>
        <fullName evidence="1">Uncharacterized protein</fullName>
    </submittedName>
</protein>